<dbReference type="EMBL" id="JAJNDC010000003">
    <property type="protein sequence ID" value="MCW9713916.1"/>
    <property type="molecule type" value="Genomic_DNA"/>
</dbReference>
<dbReference type="Proteomes" id="UP001207337">
    <property type="component" value="Unassembled WGS sequence"/>
</dbReference>
<gene>
    <name evidence="1" type="ORF">LQ318_13475</name>
</gene>
<comment type="caution">
    <text evidence="1">The sequence shown here is derived from an EMBL/GenBank/DDBJ whole genome shotgun (WGS) entry which is preliminary data.</text>
</comment>
<accession>A0ABT3Q1G4</accession>
<dbReference type="RefSeq" id="WP_265790931.1">
    <property type="nucleotide sequence ID" value="NZ_BAABRS010000003.1"/>
</dbReference>
<proteinExistence type="predicted"/>
<organism evidence="1 2">
    <name type="scientific">Fodinibius salicampi</name>
    <dbReference type="NCBI Taxonomy" id="1920655"/>
    <lineage>
        <taxon>Bacteria</taxon>
        <taxon>Pseudomonadati</taxon>
        <taxon>Balneolota</taxon>
        <taxon>Balneolia</taxon>
        <taxon>Balneolales</taxon>
        <taxon>Balneolaceae</taxon>
        <taxon>Fodinibius</taxon>
    </lineage>
</organism>
<keyword evidence="2" id="KW-1185">Reference proteome</keyword>
<evidence type="ECO:0000313" key="1">
    <source>
        <dbReference type="EMBL" id="MCW9713916.1"/>
    </source>
</evidence>
<sequence>MLDLFKPIPVYIKLFSDRIEITRLDNGETISRNASKKFSNSRLVLAHFENAQMLLRSMLSKWAAKILIFQRGFNVVNQQIEKMDDGLSEIERHALTEIAEYSGAKNVHAIGHARKLTNEKARSLLSKSKNT</sequence>
<protein>
    <submittedName>
        <fullName evidence="1">Uncharacterized protein</fullName>
    </submittedName>
</protein>
<reference evidence="1 2" key="1">
    <citation type="submission" date="2021-11" db="EMBL/GenBank/DDBJ databases">
        <title>Aliifidinibius sp. nov., a new bacterium isolated from saline soil.</title>
        <authorList>
            <person name="Galisteo C."/>
            <person name="De La Haba R."/>
            <person name="Sanchez-Porro C."/>
            <person name="Ventosa A."/>
        </authorList>
    </citation>
    <scope>NUCLEOTIDE SEQUENCE [LARGE SCALE GENOMIC DNA]</scope>
    <source>
        <strain evidence="1 2">KACC 190600</strain>
    </source>
</reference>
<evidence type="ECO:0000313" key="2">
    <source>
        <dbReference type="Proteomes" id="UP001207337"/>
    </source>
</evidence>
<name>A0ABT3Q1G4_9BACT</name>